<dbReference type="Gene3D" id="3.40.30.10">
    <property type="entry name" value="Glutaredoxin"/>
    <property type="match status" value="2"/>
</dbReference>
<dbReference type="PANTHER" id="PTHR45288">
    <property type="entry name" value="THIOREDOXIN FAMILY PROTEIN"/>
    <property type="match status" value="1"/>
</dbReference>
<dbReference type="InterPro" id="IPR004045">
    <property type="entry name" value="Glutathione_S-Trfase_N"/>
</dbReference>
<reference evidence="2 3" key="1">
    <citation type="journal article" date="2008" name="Nature">
        <title>The genome of the choanoflagellate Monosiga brevicollis and the origin of metazoans.</title>
        <authorList>
            <consortium name="JGI Sequencing"/>
            <person name="King N."/>
            <person name="Westbrook M.J."/>
            <person name="Young S.L."/>
            <person name="Kuo A."/>
            <person name="Abedin M."/>
            <person name="Chapman J."/>
            <person name="Fairclough S."/>
            <person name="Hellsten U."/>
            <person name="Isogai Y."/>
            <person name="Letunic I."/>
            <person name="Marr M."/>
            <person name="Pincus D."/>
            <person name="Putnam N."/>
            <person name="Rokas A."/>
            <person name="Wright K.J."/>
            <person name="Zuzow R."/>
            <person name="Dirks W."/>
            <person name="Good M."/>
            <person name="Goodstein D."/>
            <person name="Lemons D."/>
            <person name="Li W."/>
            <person name="Lyons J.B."/>
            <person name="Morris A."/>
            <person name="Nichols S."/>
            <person name="Richter D.J."/>
            <person name="Salamov A."/>
            <person name="Bork P."/>
            <person name="Lim W.A."/>
            <person name="Manning G."/>
            <person name="Miller W.T."/>
            <person name="McGinnis W."/>
            <person name="Shapiro H."/>
            <person name="Tjian R."/>
            <person name="Grigoriev I.V."/>
            <person name="Rokhsar D."/>
        </authorList>
    </citation>
    <scope>NUCLEOTIDE SEQUENCE [LARGE SCALE GENOMIC DNA]</scope>
    <source>
        <strain evidence="3">MX1 / ATCC 50154</strain>
    </source>
</reference>
<dbReference type="EMBL" id="CH991556">
    <property type="protein sequence ID" value="EDQ87979.1"/>
    <property type="molecule type" value="Genomic_DNA"/>
</dbReference>
<dbReference type="InterPro" id="IPR011767">
    <property type="entry name" value="GLR_AS"/>
</dbReference>
<organism evidence="2 3">
    <name type="scientific">Monosiga brevicollis</name>
    <name type="common">Choanoflagellate</name>
    <dbReference type="NCBI Taxonomy" id="81824"/>
    <lineage>
        <taxon>Eukaryota</taxon>
        <taxon>Choanoflagellata</taxon>
        <taxon>Craspedida</taxon>
        <taxon>Salpingoecidae</taxon>
        <taxon>Monosiga</taxon>
    </lineage>
</organism>
<evidence type="ECO:0000259" key="1">
    <source>
        <dbReference type="PROSITE" id="PS50404"/>
    </source>
</evidence>
<keyword evidence="3" id="KW-1185">Reference proteome</keyword>
<protein>
    <recommendedName>
        <fullName evidence="1">GST N-terminal domain-containing protein</fullName>
    </recommendedName>
</protein>
<evidence type="ECO:0000313" key="3">
    <source>
        <dbReference type="Proteomes" id="UP000001357"/>
    </source>
</evidence>
<proteinExistence type="predicted"/>
<dbReference type="eggNOG" id="ENOG502QUYC">
    <property type="taxonomic scope" value="Eukaryota"/>
</dbReference>
<gene>
    <name evidence="2" type="ORF">MONBRDRAFT_33013</name>
</gene>
<name>A9V307_MONBE</name>
<dbReference type="PANTHER" id="PTHR45288:SF1">
    <property type="entry name" value="THIOREDOXIN FAMILY PROTEIN"/>
    <property type="match status" value="1"/>
</dbReference>
<dbReference type="RefSeq" id="XP_001747055.1">
    <property type="nucleotide sequence ID" value="XM_001747003.1"/>
</dbReference>
<feature type="domain" description="GST N-terminal" evidence="1">
    <location>
        <begin position="49"/>
        <end position="144"/>
    </location>
</feature>
<dbReference type="OMA" id="MVIHQIK"/>
<evidence type="ECO:0000313" key="2">
    <source>
        <dbReference type="EMBL" id="EDQ87979.1"/>
    </source>
</evidence>
<accession>A9V307</accession>
<dbReference type="Proteomes" id="UP000001357">
    <property type="component" value="Unassembled WGS sequence"/>
</dbReference>
<dbReference type="AlphaFoldDB" id="A9V307"/>
<dbReference type="GeneID" id="5892428"/>
<dbReference type="KEGG" id="mbr:MONBRDRAFT_33013"/>
<dbReference type="Pfam" id="PF13417">
    <property type="entry name" value="GST_N_3"/>
    <property type="match status" value="2"/>
</dbReference>
<dbReference type="SUPFAM" id="SSF52833">
    <property type="entry name" value="Thioredoxin-like"/>
    <property type="match status" value="2"/>
</dbReference>
<dbReference type="InterPro" id="IPR036249">
    <property type="entry name" value="Thioredoxin-like_sf"/>
</dbReference>
<dbReference type="InParanoid" id="A9V307"/>
<sequence>MAAGQVVLLTLAAWITYWIGLYQRALQWICSRLGVGSTMAGGTPLSPQEPLILYEYEGCPYCLRVREAISVLNLDVIIYPCPRETLRQNNFCRDSRFRAVVERKAGQIQFPFLIDPNSNGQAAQGMLDSTAIIEYLWTTYGADASPPLNYRLVHAKVLQAFFGMLDIASRLIWRALPQNGLLRAPSRQPTQMLELWGREGSPYVQLVREALCTLELPYRYVTVPFGAEEKRATYRAMFGRHLPEWRKKANLVMIPLLLDPNTGAELVESREILSYLRKTYQVGDPPRETVADLRIPTSKSKHN</sequence>
<feature type="domain" description="GST N-terminal" evidence="1">
    <location>
        <begin position="191"/>
        <end position="284"/>
    </location>
</feature>
<dbReference type="PROSITE" id="PS00195">
    <property type="entry name" value="GLUTAREDOXIN_1"/>
    <property type="match status" value="1"/>
</dbReference>
<dbReference type="PROSITE" id="PS50404">
    <property type="entry name" value="GST_NTER"/>
    <property type="match status" value="2"/>
</dbReference>